<evidence type="ECO:0000313" key="1">
    <source>
        <dbReference type="EMBL" id="ARF08203.1"/>
    </source>
</evidence>
<name>A0A1V0S923_9VIRU</name>
<sequence length="124" mass="14501">MSESKNVLPVLSDNYVLTKLENLYDNVKKYFERKRDRVKNILIHYNISDNKETVVVGSPKYNIYDRYINDDVETQNHLIEFGDAGKILFDMIKTKCKASKIQSYVIAFNVEQNTIKICREDGLD</sequence>
<proteinExistence type="predicted"/>
<organism evidence="1">
    <name type="scientific">Catovirus CTV1</name>
    <dbReference type="NCBI Taxonomy" id="1977631"/>
    <lineage>
        <taxon>Viruses</taxon>
        <taxon>Varidnaviria</taxon>
        <taxon>Bamfordvirae</taxon>
        <taxon>Nucleocytoviricota</taxon>
        <taxon>Megaviricetes</taxon>
        <taxon>Imitervirales</taxon>
        <taxon>Mimiviridae</taxon>
        <taxon>Klosneuvirinae</taxon>
        <taxon>Catovirus</taxon>
    </lineage>
</organism>
<dbReference type="EMBL" id="KY684083">
    <property type="protein sequence ID" value="ARF08203.1"/>
    <property type="molecule type" value="Genomic_DNA"/>
</dbReference>
<accession>A0A1V0S923</accession>
<reference evidence="1" key="1">
    <citation type="journal article" date="2017" name="Science">
        <title>Giant viruses with an expanded complement of translation system components.</title>
        <authorList>
            <person name="Schulz F."/>
            <person name="Yutin N."/>
            <person name="Ivanova N.N."/>
            <person name="Ortega D.R."/>
            <person name="Lee T.K."/>
            <person name="Vierheilig J."/>
            <person name="Daims H."/>
            <person name="Horn M."/>
            <person name="Wagner M."/>
            <person name="Jensen G.J."/>
            <person name="Kyrpides N.C."/>
            <person name="Koonin E.V."/>
            <person name="Woyke T."/>
        </authorList>
    </citation>
    <scope>NUCLEOTIDE SEQUENCE</scope>
    <source>
        <strain evidence="1">CTV1</strain>
    </source>
</reference>
<protein>
    <submittedName>
        <fullName evidence="1">Uncharacterized protein</fullName>
    </submittedName>
</protein>
<gene>
    <name evidence="1" type="ORF">Catovirus_1_253</name>
</gene>